<evidence type="ECO:0000313" key="3">
    <source>
        <dbReference type="Proteomes" id="UP000292886"/>
    </source>
</evidence>
<gene>
    <name evidence="2" type="ORF">EQG49_07825</name>
</gene>
<feature type="transmembrane region" description="Helical" evidence="1">
    <location>
        <begin position="131"/>
        <end position="153"/>
    </location>
</feature>
<evidence type="ECO:0000256" key="1">
    <source>
        <dbReference type="SAM" id="Phobius"/>
    </source>
</evidence>
<dbReference type="Proteomes" id="UP000292886">
    <property type="component" value="Chromosome"/>
</dbReference>
<keyword evidence="1" id="KW-1133">Transmembrane helix</keyword>
<name>A0A4P6YUL0_9LACO</name>
<feature type="transmembrane region" description="Helical" evidence="1">
    <location>
        <begin position="246"/>
        <end position="268"/>
    </location>
</feature>
<sequence>MRKLLKMLWLRNRTIFSVLLASIFSTYLLATIFDVSLWSKYYHKYTSAEFKEKYLADPTAIFGEDISYQSFVDSEMAFFNESAIERVDVANPFFAVFLLVMATNIFLWMMDKHDNYDVFLFSLPFKVRQIYWVKVAGFIFTPIATAGLGLLVFEQFVKLNVLERFNNMSTQYSPYTITLQGLILLFGGLIILCGFLMFGSTPWLLVILGGFGFTVLSFVTACQRILAQLMRLMTDMPNTAINIYVWKWFTGWPFVWAIAIICVLLMYAGQKLFEQLLREADESFIRHEYLKKPMMIAIPVYAAIILAGDYFYWERETLVVNIAMLLLILAILVIILAKLIYNPAVLQYPIVLNQKSRHKPKDDMTP</sequence>
<reference evidence="3" key="1">
    <citation type="submission" date="2019-03" db="EMBL/GenBank/DDBJ databases">
        <title>Weissella sp. 26KH-42 Genome sequencing.</title>
        <authorList>
            <person name="Heo J."/>
            <person name="Kim S.-J."/>
            <person name="Kim J.-S."/>
            <person name="Hong S.-B."/>
            <person name="Kwon S.-W."/>
        </authorList>
    </citation>
    <scope>NUCLEOTIDE SEQUENCE [LARGE SCALE GENOMIC DNA]</scope>
    <source>
        <strain evidence="3">26KH-42</strain>
    </source>
</reference>
<evidence type="ECO:0000313" key="2">
    <source>
        <dbReference type="EMBL" id="QBO36377.1"/>
    </source>
</evidence>
<feature type="transmembrane region" description="Helical" evidence="1">
    <location>
        <begin position="319"/>
        <end position="341"/>
    </location>
</feature>
<dbReference type="RefSeq" id="WP_133363454.1">
    <property type="nucleotide sequence ID" value="NZ_CP037940.1"/>
</dbReference>
<feature type="transmembrane region" description="Helical" evidence="1">
    <location>
        <begin position="203"/>
        <end position="226"/>
    </location>
</feature>
<keyword evidence="1" id="KW-0812">Transmembrane</keyword>
<accession>A0A4P6YUL0</accession>
<evidence type="ECO:0008006" key="4">
    <source>
        <dbReference type="Google" id="ProtNLM"/>
    </source>
</evidence>
<protein>
    <recommendedName>
        <fullName evidence="4">ABC transporter permease</fullName>
    </recommendedName>
</protein>
<dbReference type="EMBL" id="CP037940">
    <property type="protein sequence ID" value="QBO36377.1"/>
    <property type="molecule type" value="Genomic_DNA"/>
</dbReference>
<feature type="transmembrane region" description="Helical" evidence="1">
    <location>
        <begin position="173"/>
        <end position="196"/>
    </location>
</feature>
<dbReference type="AlphaFoldDB" id="A0A4P6YUL0"/>
<keyword evidence="3" id="KW-1185">Reference proteome</keyword>
<feature type="transmembrane region" description="Helical" evidence="1">
    <location>
        <begin position="294"/>
        <end position="313"/>
    </location>
</feature>
<dbReference type="KEGG" id="wei:EQG49_07825"/>
<keyword evidence="1" id="KW-0472">Membrane</keyword>
<feature type="transmembrane region" description="Helical" evidence="1">
    <location>
        <begin position="89"/>
        <end position="110"/>
    </location>
</feature>
<organism evidence="2 3">
    <name type="scientific">Periweissella cryptocerci</name>
    <dbReference type="NCBI Taxonomy" id="2506420"/>
    <lineage>
        <taxon>Bacteria</taxon>
        <taxon>Bacillati</taxon>
        <taxon>Bacillota</taxon>
        <taxon>Bacilli</taxon>
        <taxon>Lactobacillales</taxon>
        <taxon>Lactobacillaceae</taxon>
        <taxon>Periweissella</taxon>
    </lineage>
</organism>
<proteinExistence type="predicted"/>